<feature type="region of interest" description="Disordered" evidence="2">
    <location>
        <begin position="1"/>
        <end position="40"/>
    </location>
</feature>
<organism evidence="4 5">
    <name type="scientific">Stephania cephalantha</name>
    <dbReference type="NCBI Taxonomy" id="152367"/>
    <lineage>
        <taxon>Eukaryota</taxon>
        <taxon>Viridiplantae</taxon>
        <taxon>Streptophyta</taxon>
        <taxon>Embryophyta</taxon>
        <taxon>Tracheophyta</taxon>
        <taxon>Spermatophyta</taxon>
        <taxon>Magnoliopsida</taxon>
        <taxon>Ranunculales</taxon>
        <taxon>Menispermaceae</taxon>
        <taxon>Menispermoideae</taxon>
        <taxon>Cissampelideae</taxon>
        <taxon>Stephania</taxon>
    </lineage>
</organism>
<evidence type="ECO:0000256" key="2">
    <source>
        <dbReference type="SAM" id="MobiDB-lite"/>
    </source>
</evidence>
<feature type="transmembrane region" description="Helical" evidence="3">
    <location>
        <begin position="261"/>
        <end position="283"/>
    </location>
</feature>
<keyword evidence="3" id="KW-0812">Transmembrane</keyword>
<dbReference type="EMBL" id="JBBNAG010000012">
    <property type="protein sequence ID" value="KAK9088181.1"/>
    <property type="molecule type" value="Genomic_DNA"/>
</dbReference>
<proteinExistence type="predicted"/>
<keyword evidence="1" id="KW-0175">Coiled coil</keyword>
<gene>
    <name evidence="4" type="ORF">Scep_027263</name>
</gene>
<reference evidence="4 5" key="1">
    <citation type="submission" date="2024-01" db="EMBL/GenBank/DDBJ databases">
        <title>Genome assemblies of Stephania.</title>
        <authorList>
            <person name="Yang L."/>
        </authorList>
    </citation>
    <scope>NUCLEOTIDE SEQUENCE [LARGE SCALE GENOMIC DNA]</scope>
    <source>
        <strain evidence="4">JXDWG</strain>
        <tissue evidence="4">Leaf</tissue>
    </source>
</reference>
<evidence type="ECO:0000313" key="4">
    <source>
        <dbReference type="EMBL" id="KAK9088181.1"/>
    </source>
</evidence>
<dbReference type="Proteomes" id="UP001419268">
    <property type="component" value="Unassembled WGS sequence"/>
</dbReference>
<keyword evidence="3" id="KW-1133">Transmembrane helix</keyword>
<feature type="compositionally biased region" description="Basic and acidic residues" evidence="2">
    <location>
        <begin position="13"/>
        <end position="40"/>
    </location>
</feature>
<evidence type="ECO:0000256" key="3">
    <source>
        <dbReference type="SAM" id="Phobius"/>
    </source>
</evidence>
<keyword evidence="3" id="KW-0472">Membrane</keyword>
<feature type="coiled-coil region" evidence="1">
    <location>
        <begin position="133"/>
        <end position="160"/>
    </location>
</feature>
<keyword evidence="5" id="KW-1185">Reference proteome</keyword>
<protein>
    <submittedName>
        <fullName evidence="4">Uncharacterized protein</fullName>
    </submittedName>
</protein>
<feature type="coiled-coil region" evidence="1">
    <location>
        <begin position="196"/>
        <end position="237"/>
    </location>
</feature>
<name>A0AAP0E7U5_9MAGN</name>
<evidence type="ECO:0000313" key="5">
    <source>
        <dbReference type="Proteomes" id="UP001419268"/>
    </source>
</evidence>
<accession>A0AAP0E7U5</accession>
<dbReference type="AlphaFoldDB" id="A0AAP0E7U5"/>
<sequence length="287" mass="32559">MAEEPNFIVNGGDGDRAAENDTLGVERDATKPSDQDRKIEELEHEKSELIADNETYKDQVQVLMDEIDVLRRNDAEMNRRMDELKIDYEKYEEDKKALSAIAVQAAKLEGEVFRLQSDLITAMSESESTAVELRMVKAEYETLRQMYAEKELKVRSLEQERAMLIVGIDREAEKARQAMIDSEMRIRYSEDNVLVIEELKIENIQLQSDKKKSESLISSLKEAFDTMKEKAARLESEIKERDLKVNNAGDGKGLEGLEFPWPVALVSAGTVAAAAAVVIYIGYSKQR</sequence>
<evidence type="ECO:0000256" key="1">
    <source>
        <dbReference type="SAM" id="Coils"/>
    </source>
</evidence>
<comment type="caution">
    <text evidence="4">The sequence shown here is derived from an EMBL/GenBank/DDBJ whole genome shotgun (WGS) entry which is preliminary data.</text>
</comment>